<name>A0A5N7ASG9_9EURO</name>
<gene>
    <name evidence="1" type="ORF">BDV26DRAFT_273418</name>
</gene>
<keyword evidence="2" id="KW-1185">Reference proteome</keyword>
<proteinExistence type="predicted"/>
<dbReference type="AlphaFoldDB" id="A0A5N7ASG9"/>
<evidence type="ECO:0008006" key="3">
    <source>
        <dbReference type="Google" id="ProtNLM"/>
    </source>
</evidence>
<evidence type="ECO:0000313" key="1">
    <source>
        <dbReference type="EMBL" id="KAE8372805.1"/>
    </source>
</evidence>
<organism evidence="1 2">
    <name type="scientific">Aspergillus bertholletiae</name>
    <dbReference type="NCBI Taxonomy" id="1226010"/>
    <lineage>
        <taxon>Eukaryota</taxon>
        <taxon>Fungi</taxon>
        <taxon>Dikarya</taxon>
        <taxon>Ascomycota</taxon>
        <taxon>Pezizomycotina</taxon>
        <taxon>Eurotiomycetes</taxon>
        <taxon>Eurotiomycetidae</taxon>
        <taxon>Eurotiales</taxon>
        <taxon>Aspergillaceae</taxon>
        <taxon>Aspergillus</taxon>
        <taxon>Aspergillus subgen. Circumdati</taxon>
    </lineage>
</organism>
<reference evidence="1 2" key="1">
    <citation type="submission" date="2019-04" db="EMBL/GenBank/DDBJ databases">
        <title>Friends and foes A comparative genomics studyof 23 Aspergillus species from section Flavi.</title>
        <authorList>
            <consortium name="DOE Joint Genome Institute"/>
            <person name="Kjaerbolling I."/>
            <person name="Vesth T."/>
            <person name="Frisvad J.C."/>
            <person name="Nybo J.L."/>
            <person name="Theobald S."/>
            <person name="Kildgaard S."/>
            <person name="Isbrandt T."/>
            <person name="Kuo A."/>
            <person name="Sato A."/>
            <person name="Lyhne E.K."/>
            <person name="Kogle M.E."/>
            <person name="Wiebenga A."/>
            <person name="Kun R.S."/>
            <person name="Lubbers R.J."/>
            <person name="Makela M.R."/>
            <person name="Barry K."/>
            <person name="Chovatia M."/>
            <person name="Clum A."/>
            <person name="Daum C."/>
            <person name="Haridas S."/>
            <person name="He G."/>
            <person name="LaButti K."/>
            <person name="Lipzen A."/>
            <person name="Mondo S."/>
            <person name="Riley R."/>
            <person name="Salamov A."/>
            <person name="Simmons B.A."/>
            <person name="Magnuson J.K."/>
            <person name="Henrissat B."/>
            <person name="Mortensen U.H."/>
            <person name="Larsen T.O."/>
            <person name="Devries R.P."/>
            <person name="Grigoriev I.V."/>
            <person name="Machida M."/>
            <person name="Baker S.E."/>
            <person name="Andersen M.R."/>
        </authorList>
    </citation>
    <scope>NUCLEOTIDE SEQUENCE [LARGE SCALE GENOMIC DNA]</scope>
    <source>
        <strain evidence="1 2">IBT 29228</strain>
    </source>
</reference>
<accession>A0A5N7ASG9</accession>
<sequence>MALRVFSGDPNHRCMCCQVILDCSGDYQLHHRHKTGFEYWDSMPLPTALKGSPF</sequence>
<dbReference type="EMBL" id="ML736341">
    <property type="protein sequence ID" value="KAE8372805.1"/>
    <property type="molecule type" value="Genomic_DNA"/>
</dbReference>
<dbReference type="Proteomes" id="UP000326198">
    <property type="component" value="Unassembled WGS sequence"/>
</dbReference>
<protein>
    <recommendedName>
        <fullName evidence="3">C2H2-type domain-containing protein</fullName>
    </recommendedName>
</protein>
<evidence type="ECO:0000313" key="2">
    <source>
        <dbReference type="Proteomes" id="UP000326198"/>
    </source>
</evidence>